<protein>
    <submittedName>
        <fullName evidence="1">Uncharacterized protein</fullName>
    </submittedName>
</protein>
<proteinExistence type="predicted"/>
<evidence type="ECO:0000313" key="1">
    <source>
        <dbReference type="EMBL" id="OQX10501.1"/>
    </source>
</evidence>
<dbReference type="EMBL" id="MTEJ01000111">
    <property type="protein sequence ID" value="OQX10501.1"/>
    <property type="molecule type" value="Genomic_DNA"/>
</dbReference>
<dbReference type="Proteomes" id="UP000192491">
    <property type="component" value="Unassembled WGS sequence"/>
</dbReference>
<reference evidence="1 2" key="1">
    <citation type="submission" date="2017-01" db="EMBL/GenBank/DDBJ databases">
        <title>Novel large sulfur bacteria in the metagenomes of groundwater-fed chemosynthetic microbial mats in the Lake Huron basin.</title>
        <authorList>
            <person name="Sharrar A.M."/>
            <person name="Flood B.E."/>
            <person name="Bailey J.V."/>
            <person name="Jones D.S."/>
            <person name="Biddanda B."/>
            <person name="Ruberg S.A."/>
            <person name="Marcus D.N."/>
            <person name="Dick G.J."/>
        </authorList>
    </citation>
    <scope>NUCLEOTIDE SEQUENCE [LARGE SCALE GENOMIC DNA]</scope>
    <source>
        <strain evidence="1">A8</strain>
    </source>
</reference>
<sequence length="238" mass="27074">MCTQSDIIDHILGERVNDELEAGDYLVWSRPVVAKVLRECLSAIYGFRPDLFAETRTVTLQRSSCLQSLCKDCAKIINIISVDGNSCNKIEEHKDENDDKSLDWMSCYFKDCNPPNKYWECNAGYDPGDWQPVDGSPCTVRFKNPTPSDRDVTATVACVPPDALTRDTLPAAICDEMFTAVVDHALFRLYSIDHKDGNNLELADKHWRAYTTFMATKFDVDFALLENNMVLTKRRIDR</sequence>
<dbReference type="InterPro" id="IPR056209">
    <property type="entry name" value="SU10_adaptor"/>
</dbReference>
<dbReference type="Pfam" id="PF24175">
    <property type="entry name" value="SU10_adaptor"/>
    <property type="match status" value="1"/>
</dbReference>
<name>A0A1Y1QP58_9GAMM</name>
<organism evidence="1 2">
    <name type="scientific">Thiothrix lacustris</name>
    <dbReference type="NCBI Taxonomy" id="525917"/>
    <lineage>
        <taxon>Bacteria</taxon>
        <taxon>Pseudomonadati</taxon>
        <taxon>Pseudomonadota</taxon>
        <taxon>Gammaproteobacteria</taxon>
        <taxon>Thiotrichales</taxon>
        <taxon>Thiotrichaceae</taxon>
        <taxon>Thiothrix</taxon>
    </lineage>
</organism>
<dbReference type="AlphaFoldDB" id="A0A1Y1QP58"/>
<accession>A0A1Y1QP58</accession>
<gene>
    <name evidence="1" type="ORF">BWK73_20145</name>
</gene>
<comment type="caution">
    <text evidence="1">The sequence shown here is derived from an EMBL/GenBank/DDBJ whole genome shotgun (WGS) entry which is preliminary data.</text>
</comment>
<evidence type="ECO:0000313" key="2">
    <source>
        <dbReference type="Proteomes" id="UP000192491"/>
    </source>
</evidence>